<feature type="non-terminal residue" evidence="2">
    <location>
        <position position="1"/>
    </location>
</feature>
<keyword evidence="3" id="KW-1185">Reference proteome</keyword>
<protein>
    <submittedName>
        <fullName evidence="2">Uncharacterized protein</fullName>
    </submittedName>
</protein>
<dbReference type="Proteomes" id="UP000266841">
    <property type="component" value="Unassembled WGS sequence"/>
</dbReference>
<gene>
    <name evidence="2" type="ORF">THAOC_06757</name>
</gene>
<feature type="region of interest" description="Disordered" evidence="1">
    <location>
        <begin position="91"/>
        <end position="120"/>
    </location>
</feature>
<reference evidence="2 3" key="1">
    <citation type="journal article" date="2012" name="Genome Biol.">
        <title>Genome and low-iron response of an oceanic diatom adapted to chronic iron limitation.</title>
        <authorList>
            <person name="Lommer M."/>
            <person name="Specht M."/>
            <person name="Roy A.S."/>
            <person name="Kraemer L."/>
            <person name="Andreson R."/>
            <person name="Gutowska M.A."/>
            <person name="Wolf J."/>
            <person name="Bergner S.V."/>
            <person name="Schilhabel M.B."/>
            <person name="Klostermeier U.C."/>
            <person name="Beiko R.G."/>
            <person name="Rosenstiel P."/>
            <person name="Hippler M."/>
            <person name="Laroche J."/>
        </authorList>
    </citation>
    <scope>NUCLEOTIDE SEQUENCE [LARGE SCALE GENOMIC DNA]</scope>
    <source>
        <strain evidence="2 3">CCMP1005</strain>
    </source>
</reference>
<proteinExistence type="predicted"/>
<accession>K0TE90</accession>
<feature type="compositionally biased region" description="Polar residues" evidence="1">
    <location>
        <begin position="91"/>
        <end position="102"/>
    </location>
</feature>
<name>K0TE90_THAOC</name>
<sequence length="192" mass="20487">EPFGATQSENQRQIESVFLFALTPIVPALLVPCPQPIVSVSLSGPVALAAAWATMASGLEIFEAESKLLSSSFNYESIIAKSQADAIVPQTEASQHLPNNGDISRKKSEQDEAIPKLAASSSSEDFDKAIPLNEIAFDLCPQCAPETCASDSNWIESLNAQCNTDFACANVSSVDMLAFMKKEEPAVSTKCL</sequence>
<evidence type="ECO:0000313" key="3">
    <source>
        <dbReference type="Proteomes" id="UP000266841"/>
    </source>
</evidence>
<evidence type="ECO:0000313" key="2">
    <source>
        <dbReference type="EMBL" id="EJK71771.1"/>
    </source>
</evidence>
<comment type="caution">
    <text evidence="2">The sequence shown here is derived from an EMBL/GenBank/DDBJ whole genome shotgun (WGS) entry which is preliminary data.</text>
</comment>
<dbReference type="AlphaFoldDB" id="K0TE90"/>
<dbReference type="EMBL" id="AGNL01006809">
    <property type="protein sequence ID" value="EJK71771.1"/>
    <property type="molecule type" value="Genomic_DNA"/>
</dbReference>
<evidence type="ECO:0000256" key="1">
    <source>
        <dbReference type="SAM" id="MobiDB-lite"/>
    </source>
</evidence>
<feature type="compositionally biased region" description="Basic and acidic residues" evidence="1">
    <location>
        <begin position="103"/>
        <end position="114"/>
    </location>
</feature>
<organism evidence="2 3">
    <name type="scientific">Thalassiosira oceanica</name>
    <name type="common">Marine diatom</name>
    <dbReference type="NCBI Taxonomy" id="159749"/>
    <lineage>
        <taxon>Eukaryota</taxon>
        <taxon>Sar</taxon>
        <taxon>Stramenopiles</taxon>
        <taxon>Ochrophyta</taxon>
        <taxon>Bacillariophyta</taxon>
        <taxon>Coscinodiscophyceae</taxon>
        <taxon>Thalassiosirophycidae</taxon>
        <taxon>Thalassiosirales</taxon>
        <taxon>Thalassiosiraceae</taxon>
        <taxon>Thalassiosira</taxon>
    </lineage>
</organism>